<protein>
    <submittedName>
        <fullName evidence="1">Uncharacterized protein</fullName>
    </submittedName>
</protein>
<evidence type="ECO:0000313" key="2">
    <source>
        <dbReference type="Proteomes" id="UP000033657"/>
    </source>
</evidence>
<sequence length="40" mass="4362">MSIYPAGTTITWVDSDLSKNRLIAGQAAPTSSEQVFYKVD</sequence>
<dbReference type="AlphaFoldDB" id="A0A0F2CV51"/>
<gene>
    <name evidence="1" type="ORF">TZ87_01628</name>
</gene>
<comment type="caution">
    <text evidence="1">The sequence shown here is derived from an EMBL/GenBank/DDBJ whole genome shotgun (WGS) entry which is preliminary data.</text>
</comment>
<organism evidence="1 2">
    <name type="scientific">Streptococcus oralis subsp. oralis</name>
    <dbReference type="NCBI Taxonomy" id="1891914"/>
    <lineage>
        <taxon>Bacteria</taxon>
        <taxon>Bacillati</taxon>
        <taxon>Bacillota</taxon>
        <taxon>Bacilli</taxon>
        <taxon>Lactobacillales</taxon>
        <taxon>Streptococcaceae</taxon>
        <taxon>Streptococcus</taxon>
    </lineage>
</organism>
<dbReference type="Proteomes" id="UP000033657">
    <property type="component" value="Unassembled WGS sequence"/>
</dbReference>
<accession>A0A0F2CV51</accession>
<name>A0A0F2CV51_STROR</name>
<proteinExistence type="predicted"/>
<dbReference type="PATRIC" id="fig|28037.209.peg.1601"/>
<reference evidence="1 2" key="1">
    <citation type="submission" date="2015-02" db="EMBL/GenBank/DDBJ databases">
        <title>Evolution of amylase-binding proteins of oral streptococcal species.</title>
        <authorList>
            <person name="Haase E.M."/>
        </authorList>
    </citation>
    <scope>NUCLEOTIDE SEQUENCE [LARGE SCALE GENOMIC DNA]</scope>
    <source>
        <strain evidence="1 2">COL85/1862</strain>
    </source>
</reference>
<evidence type="ECO:0000313" key="1">
    <source>
        <dbReference type="EMBL" id="KJQ61764.1"/>
    </source>
</evidence>
<dbReference type="EMBL" id="JYGM01000009">
    <property type="protein sequence ID" value="KJQ61764.1"/>
    <property type="molecule type" value="Genomic_DNA"/>
</dbReference>